<feature type="transmembrane region" description="Helical" evidence="8">
    <location>
        <begin position="181"/>
        <end position="199"/>
    </location>
</feature>
<evidence type="ECO:0000256" key="2">
    <source>
        <dbReference type="ARBA" id="ARBA00022475"/>
    </source>
</evidence>
<keyword evidence="4" id="KW-0808">Transferase</keyword>
<feature type="transmembrane region" description="Helical" evidence="8">
    <location>
        <begin position="156"/>
        <end position="174"/>
    </location>
</feature>
<dbReference type="GO" id="GO:0005886">
    <property type="term" value="C:plasma membrane"/>
    <property type="evidence" value="ECO:0007669"/>
    <property type="project" value="UniProtKB-SubCell"/>
</dbReference>
<feature type="transmembrane region" description="Helical" evidence="8">
    <location>
        <begin position="327"/>
        <end position="351"/>
    </location>
</feature>
<evidence type="ECO:0000313" key="9">
    <source>
        <dbReference type="EMBL" id="CAB4885042.1"/>
    </source>
</evidence>
<evidence type="ECO:0000256" key="6">
    <source>
        <dbReference type="ARBA" id="ARBA00022989"/>
    </source>
</evidence>
<gene>
    <name evidence="9" type="ORF">UFOPK3402_01699</name>
</gene>
<dbReference type="InterPro" id="IPR050297">
    <property type="entry name" value="LipidA_mod_glycosyltrf_83"/>
</dbReference>
<feature type="transmembrane region" description="Helical" evidence="8">
    <location>
        <begin position="6"/>
        <end position="27"/>
    </location>
</feature>
<dbReference type="GO" id="GO:0010041">
    <property type="term" value="P:response to iron(III) ion"/>
    <property type="evidence" value="ECO:0007669"/>
    <property type="project" value="TreeGrafter"/>
</dbReference>
<dbReference type="Pfam" id="PF09913">
    <property type="entry name" value="DUF2142"/>
    <property type="match status" value="1"/>
</dbReference>
<keyword evidence="5 8" id="KW-0812">Transmembrane</keyword>
<dbReference type="InterPro" id="IPR018674">
    <property type="entry name" value="DUF2142_membrane"/>
</dbReference>
<proteinExistence type="predicted"/>
<protein>
    <submittedName>
        <fullName evidence="9">Unannotated protein</fullName>
    </submittedName>
</protein>
<evidence type="ECO:0000256" key="1">
    <source>
        <dbReference type="ARBA" id="ARBA00004651"/>
    </source>
</evidence>
<name>A0A6J7EN81_9ZZZZ</name>
<dbReference type="PANTHER" id="PTHR33908:SF3">
    <property type="entry name" value="UNDECAPRENYL PHOSPHATE-ALPHA-4-AMINO-4-DEOXY-L-ARABINOSE ARABINOSYL TRANSFERASE"/>
    <property type="match status" value="1"/>
</dbReference>
<feature type="transmembrane region" description="Helical" evidence="8">
    <location>
        <begin position="258"/>
        <end position="276"/>
    </location>
</feature>
<accession>A0A6J7EN81</accession>
<feature type="transmembrane region" description="Helical" evidence="8">
    <location>
        <begin position="419"/>
        <end position="442"/>
    </location>
</feature>
<comment type="subcellular location">
    <subcellularLocation>
        <location evidence="1">Cell membrane</location>
        <topology evidence="1">Multi-pass membrane protein</topology>
    </subcellularLocation>
</comment>
<feature type="transmembrane region" description="Helical" evidence="8">
    <location>
        <begin position="363"/>
        <end position="383"/>
    </location>
</feature>
<evidence type="ECO:0000256" key="7">
    <source>
        <dbReference type="ARBA" id="ARBA00023136"/>
    </source>
</evidence>
<keyword evidence="3" id="KW-0328">Glycosyltransferase</keyword>
<evidence type="ECO:0000256" key="4">
    <source>
        <dbReference type="ARBA" id="ARBA00022679"/>
    </source>
</evidence>
<keyword evidence="7 8" id="KW-0472">Membrane</keyword>
<dbReference type="GO" id="GO:0016763">
    <property type="term" value="F:pentosyltransferase activity"/>
    <property type="evidence" value="ECO:0007669"/>
    <property type="project" value="TreeGrafter"/>
</dbReference>
<sequence>MDARGLASWAGPAAAGLIAIALSLAFIRTGTWSEFDEYTHFDYVVKVGEGLRLPPVNDLLGQTAIQTAVCKAAPGFGVFAQACGAAIIDPTRMPYAGASTATGYLPTYYLATGLGARLIEALPGDASWLDSARLMGALYLALAAVLVVAIARRLGASSLVAVSAGVAMAAMPMVLQQFSTVNNDSLAVALSLAAVYAYLRMNESTWVRRTTVAFGLSFLALTVKETAIISVAAVAALSLSDRLAFEAKGRWTSIARTGLASGIVIAAAAIMRYVAYPAMVGRVAENGLQEKAIIALQGTPPVNLVAGNALSASMSAFEVPQGTLGGVWFTVAAQAMALAALGLPLAALLRVSARRELRSPRATLALVVVCAVPVFIIGFLASLRLLAVPPLFQPRYLLPIMVLGIAVAAAHISRPWWRLTLPVSVGFAGLVFISLSVSPHWAG</sequence>
<feature type="transmembrane region" description="Helical" evidence="8">
    <location>
        <begin position="132"/>
        <end position="150"/>
    </location>
</feature>
<evidence type="ECO:0000256" key="3">
    <source>
        <dbReference type="ARBA" id="ARBA00022676"/>
    </source>
</evidence>
<dbReference type="EMBL" id="CAFBLS010000256">
    <property type="protein sequence ID" value="CAB4885042.1"/>
    <property type="molecule type" value="Genomic_DNA"/>
</dbReference>
<keyword evidence="6 8" id="KW-1133">Transmembrane helix</keyword>
<organism evidence="9">
    <name type="scientific">freshwater metagenome</name>
    <dbReference type="NCBI Taxonomy" id="449393"/>
    <lineage>
        <taxon>unclassified sequences</taxon>
        <taxon>metagenomes</taxon>
        <taxon>ecological metagenomes</taxon>
    </lineage>
</organism>
<evidence type="ECO:0000256" key="8">
    <source>
        <dbReference type="SAM" id="Phobius"/>
    </source>
</evidence>
<evidence type="ECO:0000256" key="5">
    <source>
        <dbReference type="ARBA" id="ARBA00022692"/>
    </source>
</evidence>
<feature type="transmembrane region" description="Helical" evidence="8">
    <location>
        <begin position="395"/>
        <end position="412"/>
    </location>
</feature>
<feature type="transmembrane region" description="Helical" evidence="8">
    <location>
        <begin position="211"/>
        <end position="237"/>
    </location>
</feature>
<keyword evidence="2" id="KW-1003">Cell membrane</keyword>
<dbReference type="GO" id="GO:0008610">
    <property type="term" value="P:lipid biosynthetic process"/>
    <property type="evidence" value="ECO:0007669"/>
    <property type="project" value="UniProtKB-ARBA"/>
</dbReference>
<reference evidence="9" key="1">
    <citation type="submission" date="2020-05" db="EMBL/GenBank/DDBJ databases">
        <authorList>
            <person name="Chiriac C."/>
            <person name="Salcher M."/>
            <person name="Ghai R."/>
            <person name="Kavagutti S V."/>
        </authorList>
    </citation>
    <scope>NUCLEOTIDE SEQUENCE</scope>
</reference>
<dbReference type="AlphaFoldDB" id="A0A6J7EN81"/>
<dbReference type="PANTHER" id="PTHR33908">
    <property type="entry name" value="MANNOSYLTRANSFERASE YKCB-RELATED"/>
    <property type="match status" value="1"/>
</dbReference>